<dbReference type="EMBL" id="FN649729">
    <property type="protein sequence ID" value="CBN78681.1"/>
    <property type="molecule type" value="Genomic_DNA"/>
</dbReference>
<dbReference type="STRING" id="2880.D8LQB7"/>
<dbReference type="EMBL" id="FN648818">
    <property type="protein sequence ID" value="CBN78681.1"/>
    <property type="molecule type" value="Genomic_DNA"/>
</dbReference>
<dbReference type="OrthoDB" id="1928at2759"/>
<evidence type="ECO:0000259" key="4">
    <source>
        <dbReference type="Pfam" id="PF21404"/>
    </source>
</evidence>
<dbReference type="GO" id="GO:0006048">
    <property type="term" value="P:UDP-N-acetylglucosamine biosynthetic process"/>
    <property type="evidence" value="ECO:0007669"/>
    <property type="project" value="TreeGrafter"/>
</dbReference>
<evidence type="ECO:0000313" key="7">
    <source>
        <dbReference type="Proteomes" id="UP000002630"/>
    </source>
</evidence>
<reference evidence="6 7" key="1">
    <citation type="journal article" date="2010" name="Nature">
        <title>The Ectocarpus genome and the independent evolution of multicellularity in brown algae.</title>
        <authorList>
            <person name="Cock J.M."/>
            <person name="Sterck L."/>
            <person name="Rouze P."/>
            <person name="Scornet D."/>
            <person name="Allen A.E."/>
            <person name="Amoutzias G."/>
            <person name="Anthouard V."/>
            <person name="Artiguenave F."/>
            <person name="Aury J.M."/>
            <person name="Badger J.H."/>
            <person name="Beszteri B."/>
            <person name="Billiau K."/>
            <person name="Bonnet E."/>
            <person name="Bothwell J.H."/>
            <person name="Bowler C."/>
            <person name="Boyen C."/>
            <person name="Brownlee C."/>
            <person name="Carrano C.J."/>
            <person name="Charrier B."/>
            <person name="Cho G.Y."/>
            <person name="Coelho S.M."/>
            <person name="Collen J."/>
            <person name="Corre E."/>
            <person name="Da Silva C."/>
            <person name="Delage L."/>
            <person name="Delaroque N."/>
            <person name="Dittami S.M."/>
            <person name="Doulbeau S."/>
            <person name="Elias M."/>
            <person name="Farnham G."/>
            <person name="Gachon C.M."/>
            <person name="Gschloessl B."/>
            <person name="Heesch S."/>
            <person name="Jabbari K."/>
            <person name="Jubin C."/>
            <person name="Kawai H."/>
            <person name="Kimura K."/>
            <person name="Kloareg B."/>
            <person name="Kupper F.C."/>
            <person name="Lang D."/>
            <person name="Le Bail A."/>
            <person name="Leblanc C."/>
            <person name="Lerouge P."/>
            <person name="Lohr M."/>
            <person name="Lopez P.J."/>
            <person name="Martens C."/>
            <person name="Maumus F."/>
            <person name="Michel G."/>
            <person name="Miranda-Saavedra D."/>
            <person name="Morales J."/>
            <person name="Moreau H."/>
            <person name="Motomura T."/>
            <person name="Nagasato C."/>
            <person name="Napoli C.A."/>
            <person name="Nelson D.R."/>
            <person name="Nyvall-Collen P."/>
            <person name="Peters A.F."/>
            <person name="Pommier C."/>
            <person name="Potin P."/>
            <person name="Poulain J."/>
            <person name="Quesneville H."/>
            <person name="Read B."/>
            <person name="Rensing S.A."/>
            <person name="Ritter A."/>
            <person name="Rousvoal S."/>
            <person name="Samanta M."/>
            <person name="Samson G."/>
            <person name="Schroeder D.C."/>
            <person name="Segurens B."/>
            <person name="Strittmatter M."/>
            <person name="Tonon T."/>
            <person name="Tregear J.W."/>
            <person name="Valentin K."/>
            <person name="von Dassow P."/>
            <person name="Yamagishi T."/>
            <person name="Van de Peer Y."/>
            <person name="Wincker P."/>
        </authorList>
    </citation>
    <scope>NUCLEOTIDE SEQUENCE [LARGE SCALE GENOMIC DNA]</scope>
    <source>
        <strain evidence="7">Ec32 / CCAP1310/4</strain>
    </source>
</reference>
<evidence type="ECO:0000256" key="1">
    <source>
        <dbReference type="ARBA" id="ARBA00010231"/>
    </source>
</evidence>
<name>D8LQB7_ECTSI</name>
<feature type="domain" description="Alpha-D-phosphohexomutase alpha/beta/alpha" evidence="3">
    <location>
        <begin position="131"/>
        <end position="166"/>
    </location>
</feature>
<dbReference type="InParanoid" id="D8LQB7"/>
<feature type="domain" description="Alpha-D-phosphohexomutase alpha/beta/alpha" evidence="3">
    <location>
        <begin position="223"/>
        <end position="278"/>
    </location>
</feature>
<dbReference type="PANTHER" id="PTHR45955">
    <property type="entry name" value="PHOSPHOACETYLGLUCOSAMINE MUTASE"/>
    <property type="match status" value="1"/>
</dbReference>
<dbReference type="Proteomes" id="UP000002630">
    <property type="component" value="Linkage Group LG04"/>
</dbReference>
<feature type="region of interest" description="Disordered" evidence="2">
    <location>
        <begin position="46"/>
        <end position="76"/>
    </location>
</feature>
<evidence type="ECO:0000256" key="2">
    <source>
        <dbReference type="SAM" id="MobiDB-lite"/>
    </source>
</evidence>
<dbReference type="PANTHER" id="PTHR45955:SF1">
    <property type="entry name" value="PHOSPHOACETYLGLUCOSAMINE MUTASE"/>
    <property type="match status" value="1"/>
</dbReference>
<proteinExistence type="inferred from homology"/>
<protein>
    <submittedName>
        <fullName evidence="6">Similar to Phosphoacetylglucosamine mutase (PAGM) (Acetylglucosamine phosphomutase) (N-acetylglucosa)</fullName>
    </submittedName>
</protein>
<keyword evidence="7" id="KW-1185">Reference proteome</keyword>
<organism evidence="6 7">
    <name type="scientific">Ectocarpus siliculosus</name>
    <name type="common">Brown alga</name>
    <name type="synonym">Conferva siliculosa</name>
    <dbReference type="NCBI Taxonomy" id="2880"/>
    <lineage>
        <taxon>Eukaryota</taxon>
        <taxon>Sar</taxon>
        <taxon>Stramenopiles</taxon>
        <taxon>Ochrophyta</taxon>
        <taxon>PX clade</taxon>
        <taxon>Phaeophyceae</taxon>
        <taxon>Ectocarpales</taxon>
        <taxon>Ectocarpaceae</taxon>
        <taxon>Ectocarpus</taxon>
    </lineage>
</organism>
<feature type="compositionally biased region" description="Gly residues" evidence="2">
    <location>
        <begin position="205"/>
        <end position="216"/>
    </location>
</feature>
<dbReference type="InterPro" id="IPR005844">
    <property type="entry name" value="A-D-PHexomutase_a/b/a-I"/>
</dbReference>
<comment type="similarity">
    <text evidence="1">Belongs to the phosphohexose mutase family.</text>
</comment>
<dbReference type="InterPro" id="IPR049023">
    <property type="entry name" value="AMG1_II"/>
</dbReference>
<sequence length="578" mass="62217">MCPLGRTARENQNFYPLGTGLRRNNLRLCRFKESSWPAALALAHPSTTFATPPPQSQPTSKDNQQTRKRKKMGQVQGNLVEKKYPNLLTEECKVAKPDKVLKYGTAGFRDRAELLDSTFLRMGMLAVLRSRKTGLAVGLMVTASHNAEPDNGIKMVDPNGGMLSQDWEGYAEMLANTPNGKVSEALAQIYTKEGISLSKPKDGKGAAGKAGEGGGGGEEDEEFTPIVYVAKDTRPHSPKLAALALLGISLVGGEGLDQGVMTTPMLHHCVRMANGEAGSGPFWGKEEWRGEEGYYKMLASSFADLLASAEDPKKRGGSWFQRAAARQPNPGGVFVDAAHGVGAPKLEALAKVLAEEMPGGRLEVEVRNRVGEGQLNEGCGAEWAQKKGVPPSGVSAANDTGKRLCSFDGDADRLVYHFFDDTGKWVLLDGDKIAALCAAFIHEELAKLGLDKEFSMSVVQTAYANGGSTQYLKAQGVPVAIAKTGVKFVHHEAEKYDVGVYFEANGHGTVLFKDKVLARLIDMQKTSSGDAAMEQSVRRLLSSATLINQAVGDALSDLLFCEAVLRLKGWSCKPLAWL</sequence>
<evidence type="ECO:0000259" key="3">
    <source>
        <dbReference type="Pfam" id="PF02878"/>
    </source>
</evidence>
<feature type="domain" description="Phosphoacetylglucosamine mutase AMG1" evidence="5">
    <location>
        <begin position="332"/>
        <end position="415"/>
    </location>
</feature>
<dbReference type="InterPro" id="IPR016055">
    <property type="entry name" value="A-D-PHexomutase_a/b/a-I/II/III"/>
</dbReference>
<dbReference type="OMA" id="WEAYATK"/>
<accession>D8LQB7</accession>
<feature type="domain" description="Phosphoacetylglucosamine mutase AMG1" evidence="4">
    <location>
        <begin position="429"/>
        <end position="570"/>
    </location>
</feature>
<evidence type="ECO:0000259" key="5">
    <source>
        <dbReference type="Pfam" id="PF21405"/>
    </source>
</evidence>
<dbReference type="Gene3D" id="3.40.120.10">
    <property type="entry name" value="Alpha-D-Glucose-1,6-Bisphosphate, subunit A, domain 3"/>
    <property type="match status" value="3"/>
</dbReference>
<dbReference type="Pfam" id="PF21405">
    <property type="entry name" value="AMG1_II"/>
    <property type="match status" value="1"/>
</dbReference>
<feature type="region of interest" description="Disordered" evidence="2">
    <location>
        <begin position="199"/>
        <end position="219"/>
    </location>
</feature>
<dbReference type="Pfam" id="PF02878">
    <property type="entry name" value="PGM_PMM_I"/>
    <property type="match status" value="2"/>
</dbReference>
<dbReference type="Pfam" id="PF21404">
    <property type="entry name" value="AMG1_III"/>
    <property type="match status" value="1"/>
</dbReference>
<dbReference type="SUPFAM" id="SSF53738">
    <property type="entry name" value="Phosphoglucomutase, first 3 domains"/>
    <property type="match status" value="4"/>
</dbReference>
<dbReference type="eggNOG" id="KOG2537">
    <property type="taxonomic scope" value="Eukaryota"/>
</dbReference>
<dbReference type="GO" id="GO:0004610">
    <property type="term" value="F:phosphoacetylglucosamine mutase activity"/>
    <property type="evidence" value="ECO:0007669"/>
    <property type="project" value="TreeGrafter"/>
</dbReference>
<dbReference type="GO" id="GO:0005975">
    <property type="term" value="P:carbohydrate metabolic process"/>
    <property type="evidence" value="ECO:0007669"/>
    <property type="project" value="InterPro"/>
</dbReference>
<dbReference type="InterPro" id="IPR049022">
    <property type="entry name" value="AMG1_III"/>
</dbReference>
<evidence type="ECO:0000313" key="6">
    <source>
        <dbReference type="EMBL" id="CBN78681.1"/>
    </source>
</evidence>
<gene>
    <name evidence="6" type="ORF">Esi_0006_0009</name>
</gene>
<dbReference type="AlphaFoldDB" id="D8LQB7"/>